<proteinExistence type="predicted"/>
<accession>A0AAN5D6G4</accession>
<dbReference type="Proteomes" id="UP001328107">
    <property type="component" value="Unassembled WGS sequence"/>
</dbReference>
<evidence type="ECO:0000313" key="2">
    <source>
        <dbReference type="EMBL" id="GMR56915.1"/>
    </source>
</evidence>
<feature type="region of interest" description="Disordered" evidence="1">
    <location>
        <begin position="265"/>
        <end position="315"/>
    </location>
</feature>
<evidence type="ECO:0000313" key="3">
    <source>
        <dbReference type="Proteomes" id="UP001328107"/>
    </source>
</evidence>
<reference evidence="3" key="1">
    <citation type="submission" date="2022-10" db="EMBL/GenBank/DDBJ databases">
        <title>Genome assembly of Pristionchus species.</title>
        <authorList>
            <person name="Yoshida K."/>
            <person name="Sommer R.J."/>
        </authorList>
    </citation>
    <scope>NUCLEOTIDE SEQUENCE [LARGE SCALE GENOMIC DNA]</scope>
    <source>
        <strain evidence="3">RS5460</strain>
    </source>
</reference>
<evidence type="ECO:0000256" key="1">
    <source>
        <dbReference type="SAM" id="MobiDB-lite"/>
    </source>
</evidence>
<name>A0AAN5D6G4_9BILA</name>
<sequence>MFRSKSGSRLSNIVLNFTEFQTKRFRFIGFQHVCSKKLKARMRKRNNIQKWDDDIKMRKEETRKAQIEQDAAQEAASIPDGGGNIYDDINDETTEDFTVSNDLTDRTEEIPPLSPVQLAIKDRLTEALDRMIRKDQTADATNIGVTEIAQVPTKNEKLCSATAKESAVSAEKTSERKRGRDDDENEGALDASVEKWEKMDTLEKSNALEGRQNDSTGKFRLIGGKKYPIKKLVPSLQSAAASFESLSAPAICACLTSPSLPKPVQALKKGSHHKRHHENDSAVEQSTKDRVESKDVQKVYVTKQTAKPRPGSAMYKHWEMERNKRMFGTPSRSIFDPLKEAQVIGCKMLSANSPDSRREKKSPMRYSPS</sequence>
<feature type="region of interest" description="Disordered" evidence="1">
    <location>
        <begin position="348"/>
        <end position="369"/>
    </location>
</feature>
<keyword evidence="3" id="KW-1185">Reference proteome</keyword>
<feature type="region of interest" description="Disordered" evidence="1">
    <location>
        <begin position="157"/>
        <end position="197"/>
    </location>
</feature>
<dbReference type="EMBL" id="BTRK01000006">
    <property type="protein sequence ID" value="GMR56915.1"/>
    <property type="molecule type" value="Genomic_DNA"/>
</dbReference>
<feature type="compositionally biased region" description="Basic and acidic residues" evidence="1">
    <location>
        <begin position="172"/>
        <end position="181"/>
    </location>
</feature>
<feature type="compositionally biased region" description="Basic and acidic residues" evidence="1">
    <location>
        <begin position="286"/>
        <end position="297"/>
    </location>
</feature>
<feature type="region of interest" description="Disordered" evidence="1">
    <location>
        <begin position="68"/>
        <end position="90"/>
    </location>
</feature>
<dbReference type="AlphaFoldDB" id="A0AAN5D6G4"/>
<comment type="caution">
    <text evidence="2">The sequence shown here is derived from an EMBL/GenBank/DDBJ whole genome shotgun (WGS) entry which is preliminary data.</text>
</comment>
<gene>
    <name evidence="2" type="ORF">PMAYCL1PPCAC_27110</name>
</gene>
<protein>
    <submittedName>
        <fullName evidence="2">Uncharacterized protein</fullName>
    </submittedName>
</protein>
<organism evidence="2 3">
    <name type="scientific">Pristionchus mayeri</name>
    <dbReference type="NCBI Taxonomy" id="1317129"/>
    <lineage>
        <taxon>Eukaryota</taxon>
        <taxon>Metazoa</taxon>
        <taxon>Ecdysozoa</taxon>
        <taxon>Nematoda</taxon>
        <taxon>Chromadorea</taxon>
        <taxon>Rhabditida</taxon>
        <taxon>Rhabditina</taxon>
        <taxon>Diplogasteromorpha</taxon>
        <taxon>Diplogasteroidea</taxon>
        <taxon>Neodiplogasteridae</taxon>
        <taxon>Pristionchus</taxon>
    </lineage>
</organism>